<accession>A0ABW0QBI0</accession>
<evidence type="ECO:0000259" key="12">
    <source>
        <dbReference type="Pfam" id="PF07732"/>
    </source>
</evidence>
<dbReference type="InterPro" id="IPR011707">
    <property type="entry name" value="Cu-oxidase-like_N"/>
</dbReference>
<feature type="region of interest" description="Disordered" evidence="10">
    <location>
        <begin position="37"/>
        <end position="65"/>
    </location>
</feature>
<evidence type="ECO:0000256" key="10">
    <source>
        <dbReference type="SAM" id="MobiDB-lite"/>
    </source>
</evidence>
<reference evidence="14" key="1">
    <citation type="journal article" date="2019" name="Int. J. Syst. Evol. Microbiol.">
        <title>The Global Catalogue of Microorganisms (GCM) 10K type strain sequencing project: providing services to taxonomists for standard genome sequencing and annotation.</title>
        <authorList>
            <consortium name="The Broad Institute Genomics Platform"/>
            <consortium name="The Broad Institute Genome Sequencing Center for Infectious Disease"/>
            <person name="Wu L."/>
            <person name="Ma J."/>
        </authorList>
    </citation>
    <scope>NUCLEOTIDE SEQUENCE [LARGE SCALE GENOMIC DNA]</scope>
    <source>
        <strain evidence="14">CGMCC 4.7277</strain>
    </source>
</reference>
<dbReference type="InterPro" id="IPR002355">
    <property type="entry name" value="Cu_oxidase_Cu_BS"/>
</dbReference>
<name>A0ABW0QBI0_9BURK</name>
<protein>
    <recommendedName>
        <fullName evidence="6">Multicopper oxidase CueO</fullName>
        <ecNumber evidence="5">1.16.3.4</ecNumber>
    </recommendedName>
    <alternativeName>
        <fullName evidence="7">Copper efflux oxidase</fullName>
    </alternativeName>
    <alternativeName>
        <fullName evidence="8">Cuprous oxidase</fullName>
    </alternativeName>
</protein>
<dbReference type="EC" id="1.16.3.4" evidence="5"/>
<dbReference type="InterPro" id="IPR011706">
    <property type="entry name" value="Cu-oxidase_C"/>
</dbReference>
<dbReference type="Pfam" id="PF07732">
    <property type="entry name" value="Cu-oxidase_3"/>
    <property type="match status" value="1"/>
</dbReference>
<comment type="subcellular location">
    <subcellularLocation>
        <location evidence="1">Periplasm</location>
    </subcellularLocation>
</comment>
<dbReference type="CDD" id="cd13866">
    <property type="entry name" value="CuRO_2_BOD"/>
    <property type="match status" value="1"/>
</dbReference>
<dbReference type="EMBL" id="JBHSMX010000021">
    <property type="protein sequence ID" value="MFC5522005.1"/>
    <property type="molecule type" value="Genomic_DNA"/>
</dbReference>
<keyword evidence="14" id="KW-1185">Reference proteome</keyword>
<dbReference type="SUPFAM" id="SSF49503">
    <property type="entry name" value="Cupredoxins"/>
    <property type="match status" value="3"/>
</dbReference>
<dbReference type="PROSITE" id="PS00080">
    <property type="entry name" value="MULTICOPPER_OXIDASE2"/>
    <property type="match status" value="1"/>
</dbReference>
<evidence type="ECO:0000259" key="11">
    <source>
        <dbReference type="Pfam" id="PF07731"/>
    </source>
</evidence>
<evidence type="ECO:0000256" key="6">
    <source>
        <dbReference type="ARBA" id="ARBA00041027"/>
    </source>
</evidence>
<dbReference type="InterPro" id="IPR008972">
    <property type="entry name" value="Cupredoxin"/>
</dbReference>
<evidence type="ECO:0000256" key="7">
    <source>
        <dbReference type="ARBA" id="ARBA00042896"/>
    </source>
</evidence>
<organism evidence="13 14">
    <name type="scientific">Polaromonas jejuensis</name>
    <dbReference type="NCBI Taxonomy" id="457502"/>
    <lineage>
        <taxon>Bacteria</taxon>
        <taxon>Pseudomonadati</taxon>
        <taxon>Pseudomonadota</taxon>
        <taxon>Betaproteobacteria</taxon>
        <taxon>Burkholderiales</taxon>
        <taxon>Comamonadaceae</taxon>
        <taxon>Polaromonas</taxon>
    </lineage>
</organism>
<comment type="caution">
    <text evidence="13">The sequence shown here is derived from an EMBL/GenBank/DDBJ whole genome shotgun (WGS) entry which is preliminary data.</text>
</comment>
<keyword evidence="3" id="KW-0479">Metal-binding</keyword>
<sequence length="583" mass="64636">MLKPKDLRVPAAGRREILKYGAAAAGAGLLLGQLSDAAAKDGGTGGGSRSGGSGDLPPSPATTPFIVPLPVPALKQSVAALDPAPQEGPGPGEAGRDKHQRWAEFGPSTRKFYEIHVKEAKFSFHPQLPDSTIWGYDGVFPGPTFEARYGESAIVRIYNDLPANTIGFGSPEISTHLHNAHTGSESDGFPGDYYSRTKFGPTIAHAGAYRDHLYPNIYAGFDAFHATGGDPREALGTLFYHDHRVEFTSPNVYKGLMGFYLLFDELDSGNETDPSSTALHLPSGKYDIPLAFTDKQFDRNGLLFFDQFEVDGILGDKFCVNGKIQPFFQVERRKYRFRFLDGGPSRFYEFYLSYKGVDQPFQYIASDGNLLPETLTLTKFRMGVAERADIVIDFLNYPKGAQLFIVNKLEQVNGRGPTGKILNPGTRILRFDVGDLPASPDKSQVPTKLRELPPINLAEVVKTRKFEFVRRGGAWTVNGELFDVLTPTVQPKRNTAEIWVFKGGGGWSHPIHVHFEEGRILSRNGKPPARPEAGRKDIFVLAPNDELRVFLRFRDFEGKYVMHCHNLTHEDHAMMIRFDIVPS</sequence>
<dbReference type="RefSeq" id="WP_084389669.1">
    <property type="nucleotide sequence ID" value="NZ_JBHSMX010000021.1"/>
</dbReference>
<evidence type="ECO:0000256" key="5">
    <source>
        <dbReference type="ARBA" id="ARBA00038978"/>
    </source>
</evidence>
<feature type="domain" description="Plastocyanin-like" evidence="11">
    <location>
        <begin position="469"/>
        <end position="581"/>
    </location>
</feature>
<dbReference type="PANTHER" id="PTHR48267:SF1">
    <property type="entry name" value="BILIRUBIN OXIDASE"/>
    <property type="match status" value="1"/>
</dbReference>
<evidence type="ECO:0000313" key="13">
    <source>
        <dbReference type="EMBL" id="MFC5522005.1"/>
    </source>
</evidence>
<dbReference type="Gene3D" id="2.60.40.420">
    <property type="entry name" value="Cupredoxins - blue copper proteins"/>
    <property type="match status" value="3"/>
</dbReference>
<evidence type="ECO:0000313" key="14">
    <source>
        <dbReference type="Proteomes" id="UP001596084"/>
    </source>
</evidence>
<evidence type="ECO:0000256" key="2">
    <source>
        <dbReference type="ARBA" id="ARBA00011245"/>
    </source>
</evidence>
<comment type="subunit">
    <text evidence="2">Monomer.</text>
</comment>
<dbReference type="PROSITE" id="PS51318">
    <property type="entry name" value="TAT"/>
    <property type="match status" value="1"/>
</dbReference>
<evidence type="ECO:0000256" key="9">
    <source>
        <dbReference type="ARBA" id="ARBA00048092"/>
    </source>
</evidence>
<dbReference type="InterPro" id="IPR045087">
    <property type="entry name" value="Cu-oxidase_fam"/>
</dbReference>
<dbReference type="InterPro" id="IPR006311">
    <property type="entry name" value="TAT_signal"/>
</dbReference>
<evidence type="ECO:0000256" key="1">
    <source>
        <dbReference type="ARBA" id="ARBA00004418"/>
    </source>
</evidence>
<keyword evidence="4" id="KW-0560">Oxidoreductase</keyword>
<evidence type="ECO:0000256" key="8">
    <source>
        <dbReference type="ARBA" id="ARBA00043090"/>
    </source>
</evidence>
<proteinExistence type="predicted"/>
<feature type="compositionally biased region" description="Gly residues" evidence="10">
    <location>
        <begin position="42"/>
        <end position="54"/>
    </location>
</feature>
<evidence type="ECO:0000256" key="4">
    <source>
        <dbReference type="ARBA" id="ARBA00023002"/>
    </source>
</evidence>
<dbReference type="CDD" id="cd13889">
    <property type="entry name" value="CuRO_3_BOD"/>
    <property type="match status" value="1"/>
</dbReference>
<feature type="domain" description="Plastocyanin-like" evidence="12">
    <location>
        <begin position="130"/>
        <end position="166"/>
    </location>
</feature>
<gene>
    <name evidence="13" type="ORF">ACFPP7_13945</name>
</gene>
<dbReference type="Pfam" id="PF07731">
    <property type="entry name" value="Cu-oxidase_2"/>
    <property type="match status" value="1"/>
</dbReference>
<dbReference type="Proteomes" id="UP001596084">
    <property type="component" value="Unassembled WGS sequence"/>
</dbReference>
<dbReference type="PANTHER" id="PTHR48267">
    <property type="entry name" value="CUPREDOXIN SUPERFAMILY PROTEIN"/>
    <property type="match status" value="1"/>
</dbReference>
<comment type="catalytic activity">
    <reaction evidence="9">
        <text>4 Cu(+) + O2 + 4 H(+) = 4 Cu(2+) + 2 H2O</text>
        <dbReference type="Rhea" id="RHEA:30083"/>
        <dbReference type="ChEBI" id="CHEBI:15377"/>
        <dbReference type="ChEBI" id="CHEBI:15378"/>
        <dbReference type="ChEBI" id="CHEBI:15379"/>
        <dbReference type="ChEBI" id="CHEBI:29036"/>
        <dbReference type="ChEBI" id="CHEBI:49552"/>
        <dbReference type="EC" id="1.16.3.4"/>
    </reaction>
    <physiologicalReaction direction="left-to-right" evidence="9">
        <dbReference type="Rhea" id="RHEA:30084"/>
    </physiologicalReaction>
</comment>
<evidence type="ECO:0000256" key="3">
    <source>
        <dbReference type="ARBA" id="ARBA00022723"/>
    </source>
</evidence>